<accession>A0ACB9IUB4</accession>
<sequence length="273" mass="30874">MKDLTGIKMSTHSEMIKQVRKEQIVIQQSISLNTSKVPTTSPLDIMKIKKEIGEETKDSPSQLTPPIRRYVIKRDDNSIETFKCISNVLKLPDSDLQKITSLGIDRQLDGLSSSESSKGDEEEEEEEPLFGNENDPDSSDNDEKLVDSEVALAHLKVPISKCYRASYRCPQKLKKGAKLLEKIRQSVWTISGQEKVAPISTYIPTISWEYVDGNYELKKENGSVENYNSIELLCIDERSMLNLVELPMGNEEKANNIEQTIKAFAKAYQNVNK</sequence>
<dbReference type="EMBL" id="CM042024">
    <property type="protein sequence ID" value="KAI3810657.1"/>
    <property type="molecule type" value="Genomic_DNA"/>
</dbReference>
<proteinExistence type="predicted"/>
<protein>
    <submittedName>
        <fullName evidence="1">Uncharacterized protein</fullName>
    </submittedName>
</protein>
<evidence type="ECO:0000313" key="1">
    <source>
        <dbReference type="EMBL" id="KAI3810657.1"/>
    </source>
</evidence>
<reference evidence="2" key="1">
    <citation type="journal article" date="2022" name="Mol. Ecol. Resour.">
        <title>The genomes of chicory, endive, great burdock and yacon provide insights into Asteraceae palaeo-polyploidization history and plant inulin production.</title>
        <authorList>
            <person name="Fan W."/>
            <person name="Wang S."/>
            <person name="Wang H."/>
            <person name="Wang A."/>
            <person name="Jiang F."/>
            <person name="Liu H."/>
            <person name="Zhao H."/>
            <person name="Xu D."/>
            <person name="Zhang Y."/>
        </authorList>
    </citation>
    <scope>NUCLEOTIDE SEQUENCE [LARGE SCALE GENOMIC DNA]</scope>
    <source>
        <strain evidence="2">cv. Yunnan</strain>
    </source>
</reference>
<evidence type="ECO:0000313" key="2">
    <source>
        <dbReference type="Proteomes" id="UP001056120"/>
    </source>
</evidence>
<dbReference type="Proteomes" id="UP001056120">
    <property type="component" value="Linkage Group LG07"/>
</dbReference>
<name>A0ACB9IUB4_9ASTR</name>
<comment type="caution">
    <text evidence="1">The sequence shown here is derived from an EMBL/GenBank/DDBJ whole genome shotgun (WGS) entry which is preliminary data.</text>
</comment>
<organism evidence="1 2">
    <name type="scientific">Smallanthus sonchifolius</name>
    <dbReference type="NCBI Taxonomy" id="185202"/>
    <lineage>
        <taxon>Eukaryota</taxon>
        <taxon>Viridiplantae</taxon>
        <taxon>Streptophyta</taxon>
        <taxon>Embryophyta</taxon>
        <taxon>Tracheophyta</taxon>
        <taxon>Spermatophyta</taxon>
        <taxon>Magnoliopsida</taxon>
        <taxon>eudicotyledons</taxon>
        <taxon>Gunneridae</taxon>
        <taxon>Pentapetalae</taxon>
        <taxon>asterids</taxon>
        <taxon>campanulids</taxon>
        <taxon>Asterales</taxon>
        <taxon>Asteraceae</taxon>
        <taxon>Asteroideae</taxon>
        <taxon>Heliantheae alliance</taxon>
        <taxon>Millerieae</taxon>
        <taxon>Smallanthus</taxon>
    </lineage>
</organism>
<reference evidence="1 2" key="2">
    <citation type="journal article" date="2022" name="Mol. Ecol. Resour.">
        <title>The genomes of chicory, endive, great burdock and yacon provide insights into Asteraceae paleo-polyploidization history and plant inulin production.</title>
        <authorList>
            <person name="Fan W."/>
            <person name="Wang S."/>
            <person name="Wang H."/>
            <person name="Wang A."/>
            <person name="Jiang F."/>
            <person name="Liu H."/>
            <person name="Zhao H."/>
            <person name="Xu D."/>
            <person name="Zhang Y."/>
        </authorList>
    </citation>
    <scope>NUCLEOTIDE SEQUENCE [LARGE SCALE GENOMIC DNA]</scope>
    <source>
        <strain evidence="2">cv. Yunnan</strain>
        <tissue evidence="1">Leaves</tissue>
    </source>
</reference>
<keyword evidence="2" id="KW-1185">Reference proteome</keyword>
<gene>
    <name evidence="1" type="ORF">L1987_20279</name>
</gene>